<dbReference type="SUPFAM" id="SSF55031">
    <property type="entry name" value="Bacterial exopeptidase dimerisation domain"/>
    <property type="match status" value="1"/>
</dbReference>
<gene>
    <name evidence="7" type="ORF">A3L02_06190</name>
</gene>
<dbReference type="PANTHER" id="PTHR43808">
    <property type="entry name" value="ACETYLORNITHINE DEACETYLASE"/>
    <property type="match status" value="1"/>
</dbReference>
<accession>A0A218P2N5</accession>
<comment type="similarity">
    <text evidence="2">Belongs to the peptidase M20A family.</text>
</comment>
<dbReference type="SUPFAM" id="SSF53187">
    <property type="entry name" value="Zn-dependent exopeptidases"/>
    <property type="match status" value="1"/>
</dbReference>
<dbReference type="AlphaFoldDB" id="A0A218P2N5"/>
<dbReference type="InterPro" id="IPR002933">
    <property type="entry name" value="Peptidase_M20"/>
</dbReference>
<dbReference type="GeneID" id="33324331"/>
<dbReference type="Pfam" id="PF07687">
    <property type="entry name" value="M20_dimer"/>
    <property type="match status" value="1"/>
</dbReference>
<dbReference type="GO" id="GO:0016787">
    <property type="term" value="F:hydrolase activity"/>
    <property type="evidence" value="ECO:0007669"/>
    <property type="project" value="UniProtKB-KW"/>
</dbReference>
<dbReference type="InterPro" id="IPR036264">
    <property type="entry name" value="Bact_exopeptidase_dim_dom"/>
</dbReference>
<keyword evidence="8" id="KW-1185">Reference proteome</keyword>
<keyword evidence="3" id="KW-0479">Metal-binding</keyword>
<comment type="cofactor">
    <cofactor evidence="1">
        <name>Zn(2+)</name>
        <dbReference type="ChEBI" id="CHEBI:29105"/>
    </cofactor>
</comment>
<evidence type="ECO:0000256" key="2">
    <source>
        <dbReference type="ARBA" id="ARBA00006247"/>
    </source>
</evidence>
<dbReference type="Gene3D" id="3.30.70.360">
    <property type="match status" value="1"/>
</dbReference>
<evidence type="ECO:0000256" key="5">
    <source>
        <dbReference type="ARBA" id="ARBA00022833"/>
    </source>
</evidence>
<evidence type="ECO:0000256" key="3">
    <source>
        <dbReference type="ARBA" id="ARBA00022723"/>
    </source>
</evidence>
<dbReference type="InterPro" id="IPR001261">
    <property type="entry name" value="ArgE/DapE_CS"/>
</dbReference>
<feature type="domain" description="Peptidase M20 dimerisation" evidence="6">
    <location>
        <begin position="164"/>
        <end position="264"/>
    </location>
</feature>
<dbReference type="OrthoDB" id="24854at2157"/>
<sequence length="368" mass="40602">MEVELLKGLVSIRSPFGEEGEVSRFISSFLEEHGFKVETLPVEGFGDDVIAYLPGKGPTVVLNGHMDTVNLSPGWTRNPSGELEGDRFYGLGSADMKGGLAALMGAFVELGNLPRRERPNVIFTAVSDEEGYSRGAWELIRSGKLDKADLVLVAEPTNESLMLGARGRFVVQVEVIGKKAHAARPSLGVNAVEELGRFVGNLGRIRFRSHRKLGKGSYCTLHIEGSADGLSVPDRARAIIDRHVVLGEDWDKVEGELLNLAGRLKLRGEVRVEKFKRPTPDMLPYAVRENNGFVRLFRRVHAALFGKEPGITYGRSVGDFNYFGTYLGKPTLVYGPIGGNWHSSDEWVSVESVRRVKAMYVEFLRSLV</sequence>
<dbReference type="InterPro" id="IPR011650">
    <property type="entry name" value="Peptidase_M20_dimer"/>
</dbReference>
<name>A0A218P2N5_THECE</name>
<organism evidence="7 8">
    <name type="scientific">Thermococcus celer Vu 13 = JCM 8558</name>
    <dbReference type="NCBI Taxonomy" id="1293037"/>
    <lineage>
        <taxon>Archaea</taxon>
        <taxon>Methanobacteriati</taxon>
        <taxon>Methanobacteriota</taxon>
        <taxon>Thermococci</taxon>
        <taxon>Thermococcales</taxon>
        <taxon>Thermococcaceae</taxon>
        <taxon>Thermococcus</taxon>
    </lineage>
</organism>
<dbReference type="GO" id="GO:0046872">
    <property type="term" value="F:metal ion binding"/>
    <property type="evidence" value="ECO:0007669"/>
    <property type="project" value="UniProtKB-KW"/>
</dbReference>
<dbReference type="RefSeq" id="WP_088863122.1">
    <property type="nucleotide sequence ID" value="NZ_CP014854.1"/>
</dbReference>
<keyword evidence="4" id="KW-0378">Hydrolase</keyword>
<dbReference type="EMBL" id="CP014854">
    <property type="protein sequence ID" value="ASI99181.1"/>
    <property type="molecule type" value="Genomic_DNA"/>
</dbReference>
<evidence type="ECO:0000313" key="7">
    <source>
        <dbReference type="EMBL" id="ASI99181.1"/>
    </source>
</evidence>
<dbReference type="Pfam" id="PF01546">
    <property type="entry name" value="Peptidase_M20"/>
    <property type="match status" value="1"/>
</dbReference>
<protein>
    <submittedName>
        <fullName evidence="7">Deacylase</fullName>
    </submittedName>
</protein>
<dbReference type="Gene3D" id="3.40.630.10">
    <property type="entry name" value="Zn peptidases"/>
    <property type="match status" value="2"/>
</dbReference>
<reference evidence="7 8" key="1">
    <citation type="submission" date="2016-03" db="EMBL/GenBank/DDBJ databases">
        <title>Complete genome sequence of Thermococcus celer.</title>
        <authorList>
            <person name="Oger P.M."/>
        </authorList>
    </citation>
    <scope>NUCLEOTIDE SEQUENCE [LARGE SCALE GENOMIC DNA]</scope>
    <source>
        <strain evidence="7 8">Vu 13</strain>
    </source>
</reference>
<dbReference type="Proteomes" id="UP000197156">
    <property type="component" value="Chromosome"/>
</dbReference>
<dbReference type="PROSITE" id="PS00759">
    <property type="entry name" value="ARGE_DAPE_CPG2_2"/>
    <property type="match status" value="1"/>
</dbReference>
<dbReference type="KEGG" id="tce:A3L02_06190"/>
<keyword evidence="5" id="KW-0862">Zinc</keyword>
<evidence type="ECO:0000256" key="4">
    <source>
        <dbReference type="ARBA" id="ARBA00022801"/>
    </source>
</evidence>
<evidence type="ECO:0000313" key="8">
    <source>
        <dbReference type="Proteomes" id="UP000197156"/>
    </source>
</evidence>
<evidence type="ECO:0000259" key="6">
    <source>
        <dbReference type="Pfam" id="PF07687"/>
    </source>
</evidence>
<proteinExistence type="inferred from homology"/>
<evidence type="ECO:0000256" key="1">
    <source>
        <dbReference type="ARBA" id="ARBA00001947"/>
    </source>
</evidence>
<dbReference type="PANTHER" id="PTHR43808:SF8">
    <property type="entry name" value="PEPTIDASE M20 DIMERISATION DOMAIN-CONTAINING PROTEIN"/>
    <property type="match status" value="1"/>
</dbReference>
<dbReference type="InterPro" id="IPR050072">
    <property type="entry name" value="Peptidase_M20A"/>
</dbReference>